<gene>
    <name evidence="1" type="ORF">OR16_24740</name>
</gene>
<dbReference type="PATRIC" id="fig|1127483.3.peg.4946"/>
<protein>
    <submittedName>
        <fullName evidence="1">Uncharacterized protein</fullName>
    </submittedName>
</protein>
<name>H1SA29_9BURK</name>
<dbReference type="EMBL" id="AHJE01000062">
    <property type="protein sequence ID" value="EHP40578.1"/>
    <property type="molecule type" value="Genomic_DNA"/>
</dbReference>
<proteinExistence type="predicted"/>
<evidence type="ECO:0000313" key="2">
    <source>
        <dbReference type="Proteomes" id="UP000005808"/>
    </source>
</evidence>
<dbReference type="Proteomes" id="UP000005808">
    <property type="component" value="Unassembled WGS sequence"/>
</dbReference>
<accession>H1SA29</accession>
<dbReference type="RefSeq" id="WP_006160294.1">
    <property type="nucleotide sequence ID" value="NZ_AHJE01000062.1"/>
</dbReference>
<organism evidence="1 2">
    <name type="scientific">Cupriavidus basilensis OR16</name>
    <dbReference type="NCBI Taxonomy" id="1127483"/>
    <lineage>
        <taxon>Bacteria</taxon>
        <taxon>Pseudomonadati</taxon>
        <taxon>Pseudomonadota</taxon>
        <taxon>Betaproteobacteria</taxon>
        <taxon>Burkholderiales</taxon>
        <taxon>Burkholderiaceae</taxon>
        <taxon>Cupriavidus</taxon>
    </lineage>
</organism>
<sequence>MFIVLLKFSDNKHRAAEFMAPHKAWIHGVFLMVGSLQPNLSGGAQVWRQVRHFSAAVNAPRR</sequence>
<evidence type="ECO:0000313" key="1">
    <source>
        <dbReference type="EMBL" id="EHP40578.1"/>
    </source>
</evidence>
<reference evidence="1 2" key="1">
    <citation type="journal article" date="2012" name="J. Bacteriol.">
        <title>De Novo Genome Project of Cupriavidus basilensis OR16.</title>
        <authorList>
            <person name="Cserhati M."/>
            <person name="Kriszt B."/>
            <person name="Szoboszlay S."/>
            <person name="Toth A."/>
            <person name="Szabo I."/>
            <person name="Tancsics A."/>
            <person name="Nagy I."/>
            <person name="Horvath B."/>
            <person name="Nagy I."/>
            <person name="Kukolya J."/>
        </authorList>
    </citation>
    <scope>NUCLEOTIDE SEQUENCE [LARGE SCALE GENOMIC DNA]</scope>
    <source>
        <strain evidence="1 2">OR16</strain>
    </source>
</reference>
<dbReference type="OrthoDB" id="9814407at2"/>
<dbReference type="AlphaFoldDB" id="H1SA29"/>
<comment type="caution">
    <text evidence="1">The sequence shown here is derived from an EMBL/GenBank/DDBJ whole genome shotgun (WGS) entry which is preliminary data.</text>
</comment>